<gene>
    <name evidence="2" type="ORF">CMV_020690</name>
</gene>
<protein>
    <recommendedName>
        <fullName evidence="4">Transmembrane protein</fullName>
    </recommendedName>
</protein>
<evidence type="ECO:0000313" key="2">
    <source>
        <dbReference type="EMBL" id="KAF3953902.1"/>
    </source>
</evidence>
<feature type="chain" id="PRO_5035258189" description="Transmembrane protein" evidence="1">
    <location>
        <begin position="29"/>
        <end position="74"/>
    </location>
</feature>
<sequence length="74" mass="8101">MGFGKTSTILMMIFVILMVLSCQTGVEAARALKEDFSSVNQHQTSSAIYEKAKYTMEFWLQKLSSGPSPSGPGH</sequence>
<name>A0A8J4QL03_9ROSI</name>
<comment type="caution">
    <text evidence="2">The sequence shown here is derived from an EMBL/GenBank/DDBJ whole genome shotgun (WGS) entry which is preliminary data.</text>
</comment>
<evidence type="ECO:0000313" key="3">
    <source>
        <dbReference type="Proteomes" id="UP000737018"/>
    </source>
</evidence>
<keyword evidence="1" id="KW-0732">Signal</keyword>
<dbReference type="PANTHER" id="PTHR37245">
    <property type="entry name" value="PAMP-INDUCED SECRETED PEPTIDE 1"/>
    <property type="match status" value="1"/>
</dbReference>
<dbReference type="EMBL" id="JRKL02003896">
    <property type="protein sequence ID" value="KAF3953902.1"/>
    <property type="molecule type" value="Genomic_DNA"/>
</dbReference>
<dbReference type="AlphaFoldDB" id="A0A8J4QL03"/>
<dbReference type="Proteomes" id="UP000737018">
    <property type="component" value="Unassembled WGS sequence"/>
</dbReference>
<evidence type="ECO:0000256" key="1">
    <source>
        <dbReference type="SAM" id="SignalP"/>
    </source>
</evidence>
<dbReference type="PROSITE" id="PS51257">
    <property type="entry name" value="PROKAR_LIPOPROTEIN"/>
    <property type="match status" value="1"/>
</dbReference>
<keyword evidence="3" id="KW-1185">Reference proteome</keyword>
<accession>A0A8J4QL03</accession>
<reference evidence="2" key="1">
    <citation type="submission" date="2020-03" db="EMBL/GenBank/DDBJ databases">
        <title>Castanea mollissima Vanexum genome sequencing.</title>
        <authorList>
            <person name="Staton M."/>
        </authorList>
    </citation>
    <scope>NUCLEOTIDE SEQUENCE</scope>
    <source>
        <tissue evidence="2">Leaf</tissue>
    </source>
</reference>
<dbReference type="InterPro" id="IPR040273">
    <property type="entry name" value="PIP1"/>
</dbReference>
<proteinExistence type="predicted"/>
<evidence type="ECO:0008006" key="4">
    <source>
        <dbReference type="Google" id="ProtNLM"/>
    </source>
</evidence>
<feature type="signal peptide" evidence="1">
    <location>
        <begin position="1"/>
        <end position="28"/>
    </location>
</feature>
<dbReference type="PANTHER" id="PTHR37245:SF4">
    <property type="entry name" value="PAMP-INDUCED SECRETED PEPTIDE 1"/>
    <property type="match status" value="1"/>
</dbReference>
<dbReference type="GO" id="GO:0006952">
    <property type="term" value="P:defense response"/>
    <property type="evidence" value="ECO:0007669"/>
    <property type="project" value="InterPro"/>
</dbReference>
<dbReference type="OrthoDB" id="908966at2759"/>
<organism evidence="2 3">
    <name type="scientific">Castanea mollissima</name>
    <name type="common">Chinese chestnut</name>
    <dbReference type="NCBI Taxonomy" id="60419"/>
    <lineage>
        <taxon>Eukaryota</taxon>
        <taxon>Viridiplantae</taxon>
        <taxon>Streptophyta</taxon>
        <taxon>Embryophyta</taxon>
        <taxon>Tracheophyta</taxon>
        <taxon>Spermatophyta</taxon>
        <taxon>Magnoliopsida</taxon>
        <taxon>eudicotyledons</taxon>
        <taxon>Gunneridae</taxon>
        <taxon>Pentapetalae</taxon>
        <taxon>rosids</taxon>
        <taxon>fabids</taxon>
        <taxon>Fagales</taxon>
        <taxon>Fagaceae</taxon>
        <taxon>Castanea</taxon>
    </lineage>
</organism>